<reference evidence="2 3" key="1">
    <citation type="submission" date="2019-07" db="EMBL/GenBank/DDBJ databases">
        <title>Sphingomonas AE3 Genome sequencing and assembly.</title>
        <authorList>
            <person name="Kim H."/>
        </authorList>
    </citation>
    <scope>NUCLEOTIDE SEQUENCE [LARGE SCALE GENOMIC DNA]</scope>
    <source>
        <strain evidence="2 3">AE3</strain>
    </source>
</reference>
<organism evidence="2 3">
    <name type="scientific">Sphingomonas xanthus</name>
    <dbReference type="NCBI Taxonomy" id="2594473"/>
    <lineage>
        <taxon>Bacteria</taxon>
        <taxon>Pseudomonadati</taxon>
        <taxon>Pseudomonadota</taxon>
        <taxon>Alphaproteobacteria</taxon>
        <taxon>Sphingomonadales</taxon>
        <taxon>Sphingomonadaceae</taxon>
        <taxon>Sphingomonas</taxon>
    </lineage>
</organism>
<evidence type="ECO:0000313" key="2">
    <source>
        <dbReference type="EMBL" id="QDP18860.1"/>
    </source>
</evidence>
<keyword evidence="3" id="KW-1185">Reference proteome</keyword>
<accession>A0A516IPL6</accession>
<name>A0A516IPL6_9SPHN</name>
<dbReference type="RefSeq" id="WP_147493320.1">
    <property type="nucleotide sequence ID" value="NZ_CP041659.1"/>
</dbReference>
<dbReference type="Proteomes" id="UP000321857">
    <property type="component" value="Chromosome"/>
</dbReference>
<dbReference type="KEGG" id="sxa:FMM02_02120"/>
<proteinExistence type="predicted"/>
<protein>
    <submittedName>
        <fullName evidence="2">SH3 domain-containing protein</fullName>
    </submittedName>
</protein>
<dbReference type="Pfam" id="PF18348">
    <property type="entry name" value="SH3_16"/>
    <property type="match status" value="1"/>
</dbReference>
<feature type="domain" description="Bacterial dipeptidyl-peptidase SH3" evidence="1">
    <location>
        <begin position="47"/>
        <end position="93"/>
    </location>
</feature>
<dbReference type="EMBL" id="CP041659">
    <property type="protein sequence ID" value="QDP18860.1"/>
    <property type="molecule type" value="Genomic_DNA"/>
</dbReference>
<dbReference type="AlphaFoldDB" id="A0A516IPL6"/>
<dbReference type="InterPro" id="IPR041382">
    <property type="entry name" value="SH3_16"/>
</dbReference>
<evidence type="ECO:0000313" key="3">
    <source>
        <dbReference type="Proteomes" id="UP000321857"/>
    </source>
</evidence>
<sequence>MTGPSDLPDPATHAYRKDLADTALAGRVIASHYAEPLVRHLVAPASLHPSPDPASEPVASLEVGMEMLMLDNSRGWAWGYGPDGRVGYVRSDAVGV</sequence>
<gene>
    <name evidence="2" type="ORF">FMM02_02120</name>
</gene>
<evidence type="ECO:0000259" key="1">
    <source>
        <dbReference type="Pfam" id="PF18348"/>
    </source>
</evidence>
<dbReference type="OrthoDB" id="9813368at2"/>